<organism evidence="2 3">
    <name type="scientific">Cyclospora cayetanensis</name>
    <dbReference type="NCBI Taxonomy" id="88456"/>
    <lineage>
        <taxon>Eukaryota</taxon>
        <taxon>Sar</taxon>
        <taxon>Alveolata</taxon>
        <taxon>Apicomplexa</taxon>
        <taxon>Conoidasida</taxon>
        <taxon>Coccidia</taxon>
        <taxon>Eucoccidiorida</taxon>
        <taxon>Eimeriorina</taxon>
        <taxon>Eimeriidae</taxon>
        <taxon>Cyclospora</taxon>
    </lineage>
</organism>
<evidence type="ECO:0000313" key="3">
    <source>
        <dbReference type="RefSeq" id="XP_026192811.1"/>
    </source>
</evidence>
<evidence type="ECO:0000313" key="2">
    <source>
        <dbReference type="Proteomes" id="UP000515125"/>
    </source>
</evidence>
<dbReference type="RefSeq" id="XP_026192811.1">
    <property type="nucleotide sequence ID" value="XM_026337026.1"/>
</dbReference>
<dbReference type="OrthoDB" id="372171at2759"/>
<accession>A0A6P6RY29</accession>
<gene>
    <name evidence="3" type="primary">LOC34618795</name>
</gene>
<sequence length="290" mass="33518">MGIFFRDREADQADPDLRASRYFLFKNKQSAENKLRTAEKKYGYTLGELHAYKHVMRLPKMPEAMEMERQDLQHTYQQVEKLVAFEEYEQQTENHFATKQRRNPFSREAAAADTPEGCGISSNRSSSSSSCEKSSNADGGEAGALGGPTDAAVDESCVKCLGYYLALDRCVRTVSKEDEKNRIYKHTRLHACKPHWVWFNRCVGYRDQQLLKEISSWEAEHMKTLDNQQRQAYMDKLLGAKRYLEYTSARSRDDVEIVKMQREARHLSARLEKLQAVGWDTYYTSSGIHI</sequence>
<dbReference type="Proteomes" id="UP000515125">
    <property type="component" value="Unplaced"/>
</dbReference>
<name>A0A6P6RY29_9EIME</name>
<dbReference type="GeneID" id="34618795"/>
<protein>
    <submittedName>
        <fullName evidence="3">Uncharacterized protein LOC34618795</fullName>
    </submittedName>
</protein>
<feature type="compositionally biased region" description="Low complexity" evidence="1">
    <location>
        <begin position="121"/>
        <end position="134"/>
    </location>
</feature>
<dbReference type="AlphaFoldDB" id="A0A6P6RY29"/>
<keyword evidence="2" id="KW-1185">Reference proteome</keyword>
<evidence type="ECO:0000256" key="1">
    <source>
        <dbReference type="SAM" id="MobiDB-lite"/>
    </source>
</evidence>
<reference evidence="3" key="1">
    <citation type="submission" date="2025-08" db="UniProtKB">
        <authorList>
            <consortium name="RefSeq"/>
        </authorList>
    </citation>
    <scope>IDENTIFICATION</scope>
</reference>
<proteinExistence type="predicted"/>
<feature type="region of interest" description="Disordered" evidence="1">
    <location>
        <begin position="93"/>
        <end position="142"/>
    </location>
</feature>